<reference evidence="3" key="1">
    <citation type="journal article" date="2021" name="PeerJ">
        <title>Extensive microbial diversity within the chicken gut microbiome revealed by metagenomics and culture.</title>
        <authorList>
            <person name="Gilroy R."/>
            <person name="Ravi A."/>
            <person name="Getino M."/>
            <person name="Pursley I."/>
            <person name="Horton D.L."/>
            <person name="Alikhan N.F."/>
            <person name="Baker D."/>
            <person name="Gharbi K."/>
            <person name="Hall N."/>
            <person name="Watson M."/>
            <person name="Adriaenssens E.M."/>
            <person name="Foster-Nyarko E."/>
            <person name="Jarju S."/>
            <person name="Secka A."/>
            <person name="Antonio M."/>
            <person name="Oren A."/>
            <person name="Chaudhuri R.R."/>
            <person name="La Ragione R."/>
            <person name="Hildebrand F."/>
            <person name="Pallen M.J."/>
        </authorList>
    </citation>
    <scope>NUCLEOTIDE SEQUENCE</scope>
    <source>
        <strain evidence="3">F6-6636</strain>
    </source>
</reference>
<dbReference type="AlphaFoldDB" id="A0A948TJN9"/>
<dbReference type="InterPro" id="IPR047752">
    <property type="entry name" value="MacP"/>
</dbReference>
<keyword evidence="2" id="KW-0472">Membrane</keyword>
<organism evidence="3 4">
    <name type="scientific">Candidatus Paralactobacillus gallistercoris</name>
    <dbReference type="NCBI Taxonomy" id="2838724"/>
    <lineage>
        <taxon>Bacteria</taxon>
        <taxon>Bacillati</taxon>
        <taxon>Bacillota</taxon>
        <taxon>Bacilli</taxon>
        <taxon>Lactobacillales</taxon>
        <taxon>Lactobacillaceae</taxon>
        <taxon>Lactobacillus</taxon>
    </lineage>
</organism>
<accession>A0A948TJN9</accession>
<proteinExistence type="predicted"/>
<keyword evidence="2" id="KW-0812">Transmembrane</keyword>
<feature type="region of interest" description="Disordered" evidence="1">
    <location>
        <begin position="1"/>
        <end position="27"/>
    </location>
</feature>
<keyword evidence="2" id="KW-1133">Transmembrane helix</keyword>
<comment type="caution">
    <text evidence="3">The sequence shown here is derived from an EMBL/GenBank/DDBJ whole genome shotgun (WGS) entry which is preliminary data.</text>
</comment>
<dbReference type="Proteomes" id="UP000777303">
    <property type="component" value="Unassembled WGS sequence"/>
</dbReference>
<protein>
    <submittedName>
        <fullName evidence="3">Uncharacterized protein</fullName>
    </submittedName>
</protein>
<dbReference type="EMBL" id="JAHLFS010000057">
    <property type="protein sequence ID" value="MBU3851974.1"/>
    <property type="molecule type" value="Genomic_DNA"/>
</dbReference>
<gene>
    <name evidence="3" type="ORF">H9901_04675</name>
</gene>
<evidence type="ECO:0000313" key="3">
    <source>
        <dbReference type="EMBL" id="MBU3851974.1"/>
    </source>
</evidence>
<evidence type="ECO:0000256" key="2">
    <source>
        <dbReference type="SAM" id="Phobius"/>
    </source>
</evidence>
<reference evidence="3" key="2">
    <citation type="submission" date="2021-04" db="EMBL/GenBank/DDBJ databases">
        <authorList>
            <person name="Gilroy R."/>
        </authorList>
    </citation>
    <scope>NUCLEOTIDE SEQUENCE</scope>
    <source>
        <strain evidence="3">F6-6636</strain>
    </source>
</reference>
<evidence type="ECO:0000256" key="1">
    <source>
        <dbReference type="SAM" id="MobiDB-lite"/>
    </source>
</evidence>
<dbReference type="Pfam" id="PF26336">
    <property type="entry name" value="MacP_activator"/>
    <property type="match status" value="1"/>
</dbReference>
<evidence type="ECO:0000313" key="4">
    <source>
        <dbReference type="Proteomes" id="UP000777303"/>
    </source>
</evidence>
<sequence>MADKQPMSREAYRRQQTHARERSQLLHRHSTDAVKTNEFTEAKIKRLKRKLNWAIAIVVILIVLVYIILFKA</sequence>
<name>A0A948TJN9_9LACO</name>
<feature type="transmembrane region" description="Helical" evidence="2">
    <location>
        <begin position="51"/>
        <end position="69"/>
    </location>
</feature>